<dbReference type="AlphaFoldDB" id="A0A516SJA3"/>
<name>A0A516SJA3_9NEIS</name>
<evidence type="ECO:0000313" key="1">
    <source>
        <dbReference type="EMBL" id="QDQ28224.1"/>
    </source>
</evidence>
<keyword evidence="2" id="KW-1185">Reference proteome</keyword>
<organism evidence="1 2">
    <name type="scientific">Chitinimonas arctica</name>
    <dbReference type="NCBI Taxonomy" id="2594795"/>
    <lineage>
        <taxon>Bacteria</taxon>
        <taxon>Pseudomonadati</taxon>
        <taxon>Pseudomonadota</taxon>
        <taxon>Betaproteobacteria</taxon>
        <taxon>Neisseriales</taxon>
        <taxon>Chitinibacteraceae</taxon>
        <taxon>Chitinimonas</taxon>
    </lineage>
</organism>
<proteinExistence type="predicted"/>
<dbReference type="RefSeq" id="WP_144279611.1">
    <property type="nucleotide sequence ID" value="NZ_CP041730.1"/>
</dbReference>
<reference evidence="2" key="1">
    <citation type="submission" date="2019-07" db="EMBL/GenBank/DDBJ databases">
        <title>Chitinimonas sp. nov., isolated from Ny-Alesund, arctica soil.</title>
        <authorList>
            <person name="Xu Q."/>
            <person name="Peng F."/>
        </authorList>
    </citation>
    <scope>NUCLEOTIDE SEQUENCE [LARGE SCALE GENOMIC DNA]</scope>
    <source>
        <strain evidence="2">R3-44</strain>
    </source>
</reference>
<accession>A0A516SJA3</accession>
<gene>
    <name evidence="1" type="ORF">FNU76_18765</name>
</gene>
<dbReference type="EMBL" id="CP041730">
    <property type="protein sequence ID" value="QDQ28224.1"/>
    <property type="molecule type" value="Genomic_DNA"/>
</dbReference>
<dbReference type="Proteomes" id="UP000317550">
    <property type="component" value="Chromosome"/>
</dbReference>
<sequence>MSPDCRRCAELSVFANCGAILHGRVRKADGTPYMPGSLSGPPNPTAWAARCGAFTETGYAVSLPKMGPHWT</sequence>
<evidence type="ECO:0000313" key="2">
    <source>
        <dbReference type="Proteomes" id="UP000317550"/>
    </source>
</evidence>
<dbReference type="KEGG" id="cari:FNU76_18765"/>
<protein>
    <submittedName>
        <fullName evidence="1">Uncharacterized protein</fullName>
    </submittedName>
</protein>